<accession>A0A1L3LTI7</accession>
<keyword evidence="1" id="KW-0614">Plasmid</keyword>
<dbReference type="Proteomes" id="UP000182306">
    <property type="component" value="Plasmid B"/>
</dbReference>
<dbReference type="RefSeq" id="WP_156911506.1">
    <property type="nucleotide sequence ID" value="NZ_LNQC01000051.1"/>
</dbReference>
<protein>
    <submittedName>
        <fullName evidence="1">Uncharacterized protein</fullName>
    </submittedName>
</protein>
<gene>
    <name evidence="1" type="ORF">SAMCFNEI73_pB0200</name>
</gene>
<sequence length="50" mass="5583">MFTVLAEIAATAYQNKRQLNMILFEAAAETLKTIANPRHLGGELGFRTLF</sequence>
<name>A0A1L3LTI7_9HYPH</name>
<evidence type="ECO:0000313" key="1">
    <source>
        <dbReference type="EMBL" id="APG93398.1"/>
    </source>
</evidence>
<keyword evidence="2" id="KW-1185">Reference proteome</keyword>
<reference evidence="1 2" key="1">
    <citation type="submission" date="2015-10" db="EMBL/GenBank/DDBJ databases">
        <title>Genomic differences between typical nodule nitrogen-fixing rhizobial strains and those coming from bean seeds.</title>
        <authorList>
            <person name="Peralta H."/>
            <person name="Aguilar-Vera A."/>
            <person name="Diaz R."/>
            <person name="Mora Y."/>
            <person name="Martinez-Batallar G."/>
            <person name="Salazar E."/>
            <person name="Vargas-Lagunas C."/>
            <person name="Encarnacion S."/>
            <person name="Girard L."/>
            <person name="Mora J."/>
        </authorList>
    </citation>
    <scope>NUCLEOTIDE SEQUENCE [LARGE SCALE GENOMIC DNA]</scope>
    <source>
        <strain evidence="1 2">CFNEI 73</strain>
        <plasmid evidence="1 2">B</plasmid>
    </source>
</reference>
<evidence type="ECO:0000313" key="2">
    <source>
        <dbReference type="Proteomes" id="UP000182306"/>
    </source>
</evidence>
<organism evidence="1 2">
    <name type="scientific">Sinorhizobium americanum</name>
    <dbReference type="NCBI Taxonomy" id="194963"/>
    <lineage>
        <taxon>Bacteria</taxon>
        <taxon>Pseudomonadati</taxon>
        <taxon>Pseudomonadota</taxon>
        <taxon>Alphaproteobacteria</taxon>
        <taxon>Hyphomicrobiales</taxon>
        <taxon>Rhizobiaceae</taxon>
        <taxon>Sinorhizobium/Ensifer group</taxon>
        <taxon>Sinorhizobium</taxon>
    </lineage>
</organism>
<proteinExistence type="predicted"/>
<geneLocation type="plasmid" evidence="1 2">
    <name>B</name>
</geneLocation>
<dbReference type="KEGG" id="same:SAMCFNEI73_pB0200"/>
<dbReference type="AlphaFoldDB" id="A0A1L3LTI7"/>
<dbReference type="EMBL" id="CP013109">
    <property type="protein sequence ID" value="APG93398.1"/>
    <property type="molecule type" value="Genomic_DNA"/>
</dbReference>